<evidence type="ECO:0000313" key="13">
    <source>
        <dbReference type="EMBL" id="RAW27127.1"/>
    </source>
</evidence>
<dbReference type="EMBL" id="MJFZ01000588">
    <property type="protein sequence ID" value="RAW27127.1"/>
    <property type="molecule type" value="Genomic_DNA"/>
</dbReference>
<dbReference type="GO" id="GO:0008138">
    <property type="term" value="F:protein tyrosine/serine/threonine phosphatase activity"/>
    <property type="evidence" value="ECO:0007669"/>
    <property type="project" value="TreeGrafter"/>
</dbReference>
<feature type="region of interest" description="Disordered" evidence="5">
    <location>
        <begin position="187"/>
        <end position="207"/>
    </location>
</feature>
<dbReference type="PROSITE" id="PS50054">
    <property type="entry name" value="TYR_PHOSPHATASE_DUAL"/>
    <property type="match status" value="1"/>
</dbReference>
<evidence type="ECO:0000313" key="8">
    <source>
        <dbReference type="EMBL" id="KAG2850013.1"/>
    </source>
</evidence>
<evidence type="ECO:0000256" key="1">
    <source>
        <dbReference type="ARBA" id="ARBA00008601"/>
    </source>
</evidence>
<dbReference type="InterPro" id="IPR000340">
    <property type="entry name" value="Dual-sp_phosphatase_cat-dom"/>
</dbReference>
<dbReference type="InterPro" id="IPR000387">
    <property type="entry name" value="Tyr_Pase_dom"/>
</dbReference>
<dbReference type="InterPro" id="IPR020422">
    <property type="entry name" value="TYR_PHOSPHATASE_DUAL_dom"/>
</dbReference>
<dbReference type="Proteomes" id="UP000251314">
    <property type="component" value="Unassembled WGS sequence"/>
</dbReference>
<gene>
    <name evidence="13" type="ORF">PC110_g16485</name>
    <name evidence="8" type="ORF">PC113_g17164</name>
    <name evidence="9" type="ORF">PC115_g16516</name>
    <name evidence="10" type="ORF">PC117_g18170</name>
    <name evidence="11" type="ORF">PC118_g18030</name>
    <name evidence="12" type="ORF">PC129_g16603</name>
</gene>
<keyword evidence="4" id="KW-0904">Protein phosphatase</keyword>
<dbReference type="Proteomes" id="UP000735874">
    <property type="component" value="Unassembled WGS sequence"/>
</dbReference>
<dbReference type="SUPFAM" id="SSF52799">
    <property type="entry name" value="(Phosphotyrosine protein) phosphatases II"/>
    <property type="match status" value="1"/>
</dbReference>
<keyword evidence="14" id="KW-1185">Reference proteome</keyword>
<dbReference type="GO" id="GO:0004725">
    <property type="term" value="F:protein tyrosine phosphatase activity"/>
    <property type="evidence" value="ECO:0007669"/>
    <property type="project" value="UniProtKB-EC"/>
</dbReference>
<comment type="caution">
    <text evidence="13">The sequence shown here is derived from an EMBL/GenBank/DDBJ whole genome shotgun (WGS) entry which is preliminary data.</text>
</comment>
<dbReference type="InterPro" id="IPR029021">
    <property type="entry name" value="Prot-tyrosine_phosphatase-like"/>
</dbReference>
<feature type="compositionally biased region" description="Low complexity" evidence="5">
    <location>
        <begin position="343"/>
        <end position="366"/>
    </location>
</feature>
<sequence>MSMRKAPGLRLQTSIVQDNVPVQVFPGLFVGSIHAAFNVETLKSSKISHVLNLAGSYATFPEDFTYLSLSIRDKEYASLLSCLPVAAVFIDAGLKTGGVLIHCAGGRSRSPAVAMAFLMMKQQMSYSDVSAHVKTLRPVVSLNTGFEAQLKCLETAHGNVFVANQHLLKARLTRLTQLHENGELVNEVAKKRRQSQQTSSRSPPLLKKQSSIEMLASGCDDRGMIGERVPSGFCLSMPPASASGCSKETHGETLPSSFIPALRSMGTMFGCQQCGENLFCAGAIIHHHDLTKLTCQAHDAHNTRFLGALRGQTFADTEDNTASHISVRAEQVVATITKRPLLSKLRLRPHSPSVTMGNGSRTGDTSSSRRKSASSVLSMPNFDSESSQKGDEDSETGLPQPLQILQPARRPGTEESKRTSSVTLSPNKISGESRKKAGNGLWRSLTSFKSAKRGSKAATEDKRTHGQIQIRTGISELHKPAELASSRSEEAKSSEIGHTSEHLVFLKRNAMEWNRNIQQLVDISNNNSSQTSGASTGDQMAALLDEDSTILMTLNGCKQWFVDPQLWTIDQASARPEGEIRCPRETCGAIVGEWRWEGLRSDCGGSVAPAFVMKREAVCILGNMTSQSK</sequence>
<feature type="region of interest" description="Disordered" evidence="5">
    <location>
        <begin position="343"/>
        <end position="497"/>
    </location>
</feature>
<dbReference type="Pfam" id="PF00782">
    <property type="entry name" value="DSPc"/>
    <property type="match status" value="1"/>
</dbReference>
<dbReference type="Proteomes" id="UP000760860">
    <property type="component" value="Unassembled WGS sequence"/>
</dbReference>
<dbReference type="PANTHER" id="PTHR45848:SF4">
    <property type="entry name" value="DUAL SPECIFICITY PROTEIN PHOSPHATASE 12"/>
    <property type="match status" value="1"/>
</dbReference>
<dbReference type="SMART" id="SM00195">
    <property type="entry name" value="DSPc"/>
    <property type="match status" value="1"/>
</dbReference>
<dbReference type="Proteomes" id="UP000736787">
    <property type="component" value="Unassembled WGS sequence"/>
</dbReference>
<feature type="compositionally biased region" description="Polar residues" evidence="5">
    <location>
        <begin position="419"/>
        <end position="430"/>
    </location>
</feature>
<evidence type="ECO:0000313" key="10">
    <source>
        <dbReference type="EMBL" id="KAG2914987.1"/>
    </source>
</evidence>
<dbReference type="EMBL" id="RCMV01000838">
    <property type="protein sequence ID" value="KAG3212433.1"/>
    <property type="molecule type" value="Genomic_DNA"/>
</dbReference>
<feature type="domain" description="Tyrosine specific protein phosphatases" evidence="7">
    <location>
        <begin position="74"/>
        <end position="138"/>
    </location>
</feature>
<dbReference type="EC" id="3.1.3.48" evidence="2"/>
<dbReference type="OrthoDB" id="10252009at2759"/>
<reference evidence="12" key="2">
    <citation type="submission" date="2018-05" db="EMBL/GenBank/DDBJ databases">
        <title>Effector identification in a new, highly contiguous assembly of the strawberry crown rot pathogen Phytophthora cactorum.</title>
        <authorList>
            <person name="Armitage A.D."/>
            <person name="Nellist C.F."/>
            <person name="Bates H."/>
            <person name="Vickerstaff R.J."/>
            <person name="Harrison R.J."/>
        </authorList>
    </citation>
    <scope>NUCLEOTIDE SEQUENCE</scope>
    <source>
        <strain evidence="8">15-7</strain>
        <strain evidence="9">4032</strain>
        <strain evidence="10">4040</strain>
        <strain evidence="11">P415</strain>
        <strain evidence="12">P421</strain>
    </source>
</reference>
<dbReference type="Gene3D" id="3.90.190.10">
    <property type="entry name" value="Protein tyrosine phosphatase superfamily"/>
    <property type="match status" value="1"/>
</dbReference>
<dbReference type="Proteomes" id="UP000697107">
    <property type="component" value="Unassembled WGS sequence"/>
</dbReference>
<evidence type="ECO:0000259" key="6">
    <source>
        <dbReference type="PROSITE" id="PS50054"/>
    </source>
</evidence>
<organism evidence="13 14">
    <name type="scientific">Phytophthora cactorum</name>
    <dbReference type="NCBI Taxonomy" id="29920"/>
    <lineage>
        <taxon>Eukaryota</taxon>
        <taxon>Sar</taxon>
        <taxon>Stramenopiles</taxon>
        <taxon>Oomycota</taxon>
        <taxon>Peronosporomycetes</taxon>
        <taxon>Peronosporales</taxon>
        <taxon>Peronosporaceae</taxon>
        <taxon>Phytophthora</taxon>
    </lineage>
</organism>
<protein>
    <recommendedName>
        <fullName evidence="2">protein-tyrosine-phosphatase</fullName>
        <ecNumber evidence="2">3.1.3.48</ecNumber>
    </recommendedName>
</protein>
<dbReference type="PROSITE" id="PS50056">
    <property type="entry name" value="TYR_PHOSPHATASE_2"/>
    <property type="match status" value="1"/>
</dbReference>
<dbReference type="EMBL" id="RCMK01000717">
    <property type="protein sequence ID" value="KAG2914987.1"/>
    <property type="molecule type" value="Genomic_DNA"/>
</dbReference>
<dbReference type="Proteomes" id="UP000774804">
    <property type="component" value="Unassembled WGS sequence"/>
</dbReference>
<reference evidence="13 14" key="1">
    <citation type="submission" date="2018-01" db="EMBL/GenBank/DDBJ databases">
        <title>Draft genome of the strawberry crown rot pathogen Phytophthora cactorum.</title>
        <authorList>
            <person name="Armitage A.D."/>
            <person name="Lysoe E."/>
            <person name="Nellist C.F."/>
            <person name="Harrison R.J."/>
            <person name="Brurberg M.B."/>
        </authorList>
    </citation>
    <scope>NUCLEOTIDE SEQUENCE [LARGE SCALE GENOMIC DNA]</scope>
    <source>
        <strain evidence="13 14">10300</strain>
    </source>
</reference>
<evidence type="ECO:0000313" key="14">
    <source>
        <dbReference type="Proteomes" id="UP000251314"/>
    </source>
</evidence>
<evidence type="ECO:0000259" key="7">
    <source>
        <dbReference type="PROSITE" id="PS50056"/>
    </source>
</evidence>
<dbReference type="InterPro" id="IPR016130">
    <property type="entry name" value="Tyr_Pase_AS"/>
</dbReference>
<name>A0A329RQW3_9STRA</name>
<accession>A0A329RQW3</accession>
<proteinExistence type="inferred from homology"/>
<keyword evidence="3" id="KW-0378">Hydrolase</keyword>
<dbReference type="EMBL" id="RCMG01000723">
    <property type="protein sequence ID" value="KAG2850013.1"/>
    <property type="molecule type" value="Genomic_DNA"/>
</dbReference>
<dbReference type="AlphaFoldDB" id="A0A329RQW3"/>
<evidence type="ECO:0000256" key="3">
    <source>
        <dbReference type="ARBA" id="ARBA00022801"/>
    </source>
</evidence>
<dbReference type="VEuPathDB" id="FungiDB:PC110_g16485"/>
<feature type="compositionally biased region" description="Basic and acidic residues" evidence="5">
    <location>
        <begin position="476"/>
        <end position="497"/>
    </location>
</feature>
<comment type="similarity">
    <text evidence="1">Belongs to the protein-tyrosine phosphatase family. Non-receptor class dual specificity subfamily.</text>
</comment>
<dbReference type="CDD" id="cd14498">
    <property type="entry name" value="DSP"/>
    <property type="match status" value="1"/>
</dbReference>
<dbReference type="STRING" id="29920.A0A329RQW3"/>
<dbReference type="EMBL" id="RCMI01000727">
    <property type="protein sequence ID" value="KAG2899499.1"/>
    <property type="molecule type" value="Genomic_DNA"/>
</dbReference>
<feature type="domain" description="Tyrosine-protein phosphatase" evidence="6">
    <location>
        <begin position="20"/>
        <end position="159"/>
    </location>
</feature>
<evidence type="ECO:0000256" key="4">
    <source>
        <dbReference type="ARBA" id="ARBA00022912"/>
    </source>
</evidence>
<dbReference type="PROSITE" id="PS00383">
    <property type="entry name" value="TYR_PHOSPHATASE_1"/>
    <property type="match status" value="1"/>
</dbReference>
<evidence type="ECO:0000313" key="9">
    <source>
        <dbReference type="EMBL" id="KAG2899499.1"/>
    </source>
</evidence>
<evidence type="ECO:0000313" key="11">
    <source>
        <dbReference type="EMBL" id="KAG2968406.1"/>
    </source>
</evidence>
<dbReference type="EMBL" id="RCML01000862">
    <property type="protein sequence ID" value="KAG2968406.1"/>
    <property type="molecule type" value="Genomic_DNA"/>
</dbReference>
<evidence type="ECO:0000313" key="12">
    <source>
        <dbReference type="EMBL" id="KAG3212433.1"/>
    </source>
</evidence>
<evidence type="ECO:0000256" key="5">
    <source>
        <dbReference type="SAM" id="MobiDB-lite"/>
    </source>
</evidence>
<dbReference type="PANTHER" id="PTHR45848">
    <property type="entry name" value="DUAL SPECIFICITY PROTEIN PHOSPHATASE 12 FAMILY MEMBER"/>
    <property type="match status" value="1"/>
</dbReference>
<evidence type="ECO:0000256" key="2">
    <source>
        <dbReference type="ARBA" id="ARBA00013064"/>
    </source>
</evidence>